<evidence type="ECO:0000256" key="12">
    <source>
        <dbReference type="ARBA" id="ARBA00023180"/>
    </source>
</evidence>
<sequence>MANKKGGLKESKTKATPKLRSASPSSRYGLSETDLDQMGESTDSSGPRSATSSPAESEKGSEGAIVSADLDSSPIGEDHLKLERALKSTASITQLRKLGAAGTPATAKYAASSTVQGGTIELSELKVLLAELTLKKEATEMSNATVFVSEFVLHCEIRPEIRSFTVAALAIVYLATLFGNLLVLLVIILNHQLHTPMFFFIAILALIDVLHNTNLIPKMMALLMFDTSPVPYGACLVQMFLVFHLEIVEVYLFTLMAYDRYVAVIYPLRYPQLVTGRTVWIGMLVSNIISGMTMTVYLIFVSELSFCRTNVLPFCFCDYANMVHISCNDNPKYLSFLSTIASINGCGTLTIILISYGKIAHAALKISSAESKKKVFDVLVTHLLVVLLFYVPLIIAFILPGFGLELSTETYNTLLVVATILPPMINPIIYSFRNKEMKNAIKKLFTGKRTTLEINNCT</sequence>
<keyword evidence="10" id="KW-1015">Disulfide bond</keyword>
<gene>
    <name evidence="17" type="primary">Or5f1_1</name>
    <name evidence="17" type="ORF">GTO96_0012614</name>
</gene>
<organism evidence="17 18">
    <name type="scientific">Polypterus senegalus</name>
    <name type="common">Senegal bichir</name>
    <dbReference type="NCBI Taxonomy" id="55291"/>
    <lineage>
        <taxon>Eukaryota</taxon>
        <taxon>Metazoa</taxon>
        <taxon>Chordata</taxon>
        <taxon>Craniata</taxon>
        <taxon>Vertebrata</taxon>
        <taxon>Euteleostomi</taxon>
        <taxon>Actinopterygii</taxon>
        <taxon>Polypteriformes</taxon>
        <taxon>Polypteridae</taxon>
        <taxon>Polypterus</taxon>
    </lineage>
</organism>
<keyword evidence="7 15" id="KW-1133">Transmembrane helix</keyword>
<evidence type="ECO:0000256" key="1">
    <source>
        <dbReference type="ARBA" id="ARBA00004651"/>
    </source>
</evidence>
<dbReference type="InterPro" id="IPR017452">
    <property type="entry name" value="GPCR_Rhodpsn_7TM"/>
</dbReference>
<name>A0A8X8BJ95_POLSE</name>
<keyword evidence="6" id="KW-0552">Olfaction</keyword>
<dbReference type="GO" id="GO:0004984">
    <property type="term" value="F:olfactory receptor activity"/>
    <property type="evidence" value="ECO:0007669"/>
    <property type="project" value="InterPro"/>
</dbReference>
<dbReference type="Proteomes" id="UP000886611">
    <property type="component" value="Unassembled WGS sequence"/>
</dbReference>
<keyword evidence="8" id="KW-0297">G-protein coupled receptor</keyword>
<feature type="transmembrane region" description="Helical" evidence="15">
    <location>
        <begin position="279"/>
        <end position="300"/>
    </location>
</feature>
<feature type="region of interest" description="Disordered" evidence="14">
    <location>
        <begin position="1"/>
        <end position="72"/>
    </location>
</feature>
<dbReference type="PRINTS" id="PR00237">
    <property type="entry name" value="GPCRRHODOPSN"/>
</dbReference>
<evidence type="ECO:0000256" key="4">
    <source>
        <dbReference type="ARBA" id="ARBA00022606"/>
    </source>
</evidence>
<dbReference type="PANTHER" id="PTHR24242">
    <property type="entry name" value="G-PROTEIN COUPLED RECEPTOR"/>
    <property type="match status" value="1"/>
</dbReference>
<evidence type="ECO:0000256" key="9">
    <source>
        <dbReference type="ARBA" id="ARBA00023136"/>
    </source>
</evidence>
<dbReference type="PROSITE" id="PS50262">
    <property type="entry name" value="G_PROTEIN_RECEP_F1_2"/>
    <property type="match status" value="1"/>
</dbReference>
<feature type="non-terminal residue" evidence="17">
    <location>
        <position position="458"/>
    </location>
</feature>
<evidence type="ECO:0000256" key="6">
    <source>
        <dbReference type="ARBA" id="ARBA00022725"/>
    </source>
</evidence>
<keyword evidence="4" id="KW-0716">Sensory transduction</keyword>
<feature type="transmembrane region" description="Helical" evidence="15">
    <location>
        <begin position="236"/>
        <end position="258"/>
    </location>
</feature>
<comment type="similarity">
    <text evidence="2">Belongs to the G-protein coupled receptor 1 family.</text>
</comment>
<evidence type="ECO:0000256" key="5">
    <source>
        <dbReference type="ARBA" id="ARBA00022692"/>
    </source>
</evidence>
<feature type="domain" description="G-protein coupled receptors family 1 profile" evidence="16">
    <location>
        <begin position="179"/>
        <end position="430"/>
    </location>
</feature>
<feature type="transmembrane region" description="Helical" evidence="15">
    <location>
        <begin position="196"/>
        <end position="216"/>
    </location>
</feature>
<protein>
    <submittedName>
        <fullName evidence="17">OR5F1 protein</fullName>
    </submittedName>
</protein>
<evidence type="ECO:0000256" key="2">
    <source>
        <dbReference type="ARBA" id="ARBA00010663"/>
    </source>
</evidence>
<dbReference type="Pfam" id="PF13853">
    <property type="entry name" value="7tm_4"/>
    <property type="match status" value="1"/>
</dbReference>
<feature type="transmembrane region" description="Helical" evidence="15">
    <location>
        <begin position="411"/>
        <end position="432"/>
    </location>
</feature>
<keyword evidence="11" id="KW-0675">Receptor</keyword>
<dbReference type="SMART" id="SM01381">
    <property type="entry name" value="7TM_GPCR_Srsx"/>
    <property type="match status" value="1"/>
</dbReference>
<evidence type="ECO:0000313" key="18">
    <source>
        <dbReference type="Proteomes" id="UP000886611"/>
    </source>
</evidence>
<feature type="non-terminal residue" evidence="17">
    <location>
        <position position="1"/>
    </location>
</feature>
<keyword evidence="9 15" id="KW-0472">Membrane</keyword>
<dbReference type="AlphaFoldDB" id="A0A8X8BJ95"/>
<evidence type="ECO:0000256" key="11">
    <source>
        <dbReference type="ARBA" id="ARBA00023170"/>
    </source>
</evidence>
<feature type="compositionally biased region" description="Polar residues" evidence="14">
    <location>
        <begin position="39"/>
        <end position="55"/>
    </location>
</feature>
<dbReference type="PRINTS" id="PR00245">
    <property type="entry name" value="OLFACTORYR"/>
</dbReference>
<evidence type="ECO:0000313" key="17">
    <source>
        <dbReference type="EMBL" id="KAG2456959.1"/>
    </source>
</evidence>
<evidence type="ECO:0000256" key="13">
    <source>
        <dbReference type="ARBA" id="ARBA00023224"/>
    </source>
</evidence>
<dbReference type="FunFam" id="1.10.1220.70:FF:000001">
    <property type="entry name" value="Olfactory receptor"/>
    <property type="match status" value="1"/>
</dbReference>
<feature type="transmembrane region" description="Helical" evidence="15">
    <location>
        <begin position="164"/>
        <end position="189"/>
    </location>
</feature>
<accession>A0A8X8BJ95</accession>
<keyword evidence="12" id="KW-0325">Glycoprotein</keyword>
<evidence type="ECO:0000256" key="14">
    <source>
        <dbReference type="SAM" id="MobiDB-lite"/>
    </source>
</evidence>
<dbReference type="EMBL" id="JAATIS010008602">
    <property type="protein sequence ID" value="KAG2456959.1"/>
    <property type="molecule type" value="Genomic_DNA"/>
</dbReference>
<dbReference type="SUPFAM" id="SSF81321">
    <property type="entry name" value="Family A G protein-coupled receptor-like"/>
    <property type="match status" value="1"/>
</dbReference>
<dbReference type="InterPro" id="IPR000276">
    <property type="entry name" value="GPCR_Rhodpsn"/>
</dbReference>
<dbReference type="Gene3D" id="1.20.1070.10">
    <property type="entry name" value="Rhodopsin 7-helix transmembrane proteins"/>
    <property type="match status" value="1"/>
</dbReference>
<evidence type="ECO:0000256" key="15">
    <source>
        <dbReference type="SAM" id="Phobius"/>
    </source>
</evidence>
<evidence type="ECO:0000256" key="8">
    <source>
        <dbReference type="ARBA" id="ARBA00023040"/>
    </source>
</evidence>
<evidence type="ECO:0000259" key="16">
    <source>
        <dbReference type="PROSITE" id="PS50262"/>
    </source>
</evidence>
<keyword evidence="13" id="KW-0807">Transducer</keyword>
<evidence type="ECO:0000256" key="10">
    <source>
        <dbReference type="ARBA" id="ARBA00023157"/>
    </source>
</evidence>
<dbReference type="PANTHER" id="PTHR24242:SF359">
    <property type="entry name" value="ODORANT RECEPTOR-RELATED"/>
    <property type="match status" value="1"/>
</dbReference>
<keyword evidence="3" id="KW-1003">Cell membrane</keyword>
<dbReference type="FunFam" id="1.20.1070.10:FF:000015">
    <property type="entry name" value="Olfactory receptor"/>
    <property type="match status" value="1"/>
</dbReference>
<dbReference type="GO" id="GO:0005886">
    <property type="term" value="C:plasma membrane"/>
    <property type="evidence" value="ECO:0007669"/>
    <property type="project" value="UniProtKB-SubCell"/>
</dbReference>
<comment type="caution">
    <text evidence="17">The sequence shown here is derived from an EMBL/GenBank/DDBJ whole genome shotgun (WGS) entry which is preliminary data.</text>
</comment>
<evidence type="ECO:0000256" key="3">
    <source>
        <dbReference type="ARBA" id="ARBA00022475"/>
    </source>
</evidence>
<keyword evidence="5 15" id="KW-0812">Transmembrane</keyword>
<comment type="subcellular location">
    <subcellularLocation>
        <location evidence="1">Cell membrane</location>
        <topology evidence="1">Multi-pass membrane protein</topology>
    </subcellularLocation>
</comment>
<feature type="transmembrane region" description="Helical" evidence="15">
    <location>
        <begin position="333"/>
        <end position="354"/>
    </location>
</feature>
<reference evidence="17 18" key="1">
    <citation type="journal article" date="2021" name="Cell">
        <title>Tracing the genetic footprints of vertebrate landing in non-teleost ray-finned fishes.</title>
        <authorList>
            <person name="Bi X."/>
            <person name="Wang K."/>
            <person name="Yang L."/>
            <person name="Pan H."/>
            <person name="Jiang H."/>
            <person name="Wei Q."/>
            <person name="Fang M."/>
            <person name="Yu H."/>
            <person name="Zhu C."/>
            <person name="Cai Y."/>
            <person name="He Y."/>
            <person name="Gan X."/>
            <person name="Zeng H."/>
            <person name="Yu D."/>
            <person name="Zhu Y."/>
            <person name="Jiang H."/>
            <person name="Qiu Q."/>
            <person name="Yang H."/>
            <person name="Zhang Y.E."/>
            <person name="Wang W."/>
            <person name="Zhu M."/>
            <person name="He S."/>
            <person name="Zhang G."/>
        </authorList>
    </citation>
    <scope>NUCLEOTIDE SEQUENCE [LARGE SCALE GENOMIC DNA]</scope>
    <source>
        <strain evidence="17">Bchr_013</strain>
    </source>
</reference>
<evidence type="ECO:0000256" key="7">
    <source>
        <dbReference type="ARBA" id="ARBA00022989"/>
    </source>
</evidence>
<keyword evidence="18" id="KW-1185">Reference proteome</keyword>
<dbReference type="GO" id="GO:0004930">
    <property type="term" value="F:G protein-coupled receptor activity"/>
    <property type="evidence" value="ECO:0007669"/>
    <property type="project" value="UniProtKB-KW"/>
</dbReference>
<proteinExistence type="inferred from homology"/>
<dbReference type="InterPro" id="IPR000725">
    <property type="entry name" value="Olfact_rcpt"/>
</dbReference>
<dbReference type="InterPro" id="IPR050939">
    <property type="entry name" value="Olfactory_GPCR1"/>
</dbReference>
<feature type="transmembrane region" description="Helical" evidence="15">
    <location>
        <begin position="375"/>
        <end position="399"/>
    </location>
</feature>